<evidence type="ECO:0000313" key="3">
    <source>
        <dbReference type="EMBL" id="MFC7356364.1"/>
    </source>
</evidence>
<organism evidence="3 4">
    <name type="scientific">Jejudonia soesokkakensis</name>
    <dbReference type="NCBI Taxonomy" id="1323432"/>
    <lineage>
        <taxon>Bacteria</taxon>
        <taxon>Pseudomonadati</taxon>
        <taxon>Bacteroidota</taxon>
        <taxon>Flavobacteriia</taxon>
        <taxon>Flavobacteriales</taxon>
        <taxon>Flavobacteriaceae</taxon>
        <taxon>Jejudonia</taxon>
    </lineage>
</organism>
<comment type="similarity">
    <text evidence="1">Belongs to the ComF/GntX family.</text>
</comment>
<dbReference type="InterPro" id="IPR051910">
    <property type="entry name" value="ComF/GntX_DNA_util-trans"/>
</dbReference>
<dbReference type="Gene3D" id="3.40.50.2020">
    <property type="match status" value="1"/>
</dbReference>
<dbReference type="PANTHER" id="PTHR47505:SF1">
    <property type="entry name" value="DNA UTILIZATION PROTEIN YHGH"/>
    <property type="match status" value="1"/>
</dbReference>
<sequence length="176" mass="20046">MKSLFYGRVPLEAASALIQFQKKGITQELLHNLKYRGQQRIGTFFGKWLGEELKDINPYTTVDMVIPVPLHKRRLRERGYNQVSTFGKEIANALQVPFKEDVLLRVSQTGSQVFKERLTRFGSDHIFTIQKNEEIQNKHILIVDDIVTTGATLENCAKVILEKSNAKISFVTIAIA</sequence>
<comment type="caution">
    <text evidence="3">The sequence shown here is derived from an EMBL/GenBank/DDBJ whole genome shotgun (WGS) entry which is preliminary data.</text>
</comment>
<reference evidence="4" key="1">
    <citation type="journal article" date="2019" name="Int. J. Syst. Evol. Microbiol.">
        <title>The Global Catalogue of Microorganisms (GCM) 10K type strain sequencing project: providing services to taxonomists for standard genome sequencing and annotation.</title>
        <authorList>
            <consortium name="The Broad Institute Genomics Platform"/>
            <consortium name="The Broad Institute Genome Sequencing Center for Infectious Disease"/>
            <person name="Wu L."/>
            <person name="Ma J."/>
        </authorList>
    </citation>
    <scope>NUCLEOTIDE SEQUENCE [LARGE SCALE GENOMIC DNA]</scope>
    <source>
        <strain evidence="4">CGMCC 1.16306</strain>
    </source>
</reference>
<dbReference type="EMBL" id="JBHTBN010000001">
    <property type="protein sequence ID" value="MFC7356364.1"/>
    <property type="molecule type" value="Genomic_DNA"/>
</dbReference>
<dbReference type="Proteomes" id="UP001596415">
    <property type="component" value="Unassembled WGS sequence"/>
</dbReference>
<evidence type="ECO:0000256" key="1">
    <source>
        <dbReference type="ARBA" id="ARBA00008007"/>
    </source>
</evidence>
<keyword evidence="4" id="KW-1185">Reference proteome</keyword>
<dbReference type="Pfam" id="PF00156">
    <property type="entry name" value="Pribosyltran"/>
    <property type="match status" value="1"/>
</dbReference>
<dbReference type="InterPro" id="IPR000836">
    <property type="entry name" value="PRTase_dom"/>
</dbReference>
<feature type="domain" description="Phosphoribosyltransferase" evidence="2">
    <location>
        <begin position="85"/>
        <end position="173"/>
    </location>
</feature>
<evidence type="ECO:0000313" key="4">
    <source>
        <dbReference type="Proteomes" id="UP001596415"/>
    </source>
</evidence>
<protein>
    <submittedName>
        <fullName evidence="3">ComF family protein</fullName>
    </submittedName>
</protein>
<name>A0ABW2MPR8_9FLAO</name>
<accession>A0ABW2MPR8</accession>
<dbReference type="PANTHER" id="PTHR47505">
    <property type="entry name" value="DNA UTILIZATION PROTEIN YHGH"/>
    <property type="match status" value="1"/>
</dbReference>
<dbReference type="CDD" id="cd06223">
    <property type="entry name" value="PRTases_typeI"/>
    <property type="match status" value="1"/>
</dbReference>
<proteinExistence type="inferred from homology"/>
<dbReference type="SUPFAM" id="SSF53271">
    <property type="entry name" value="PRTase-like"/>
    <property type="match status" value="1"/>
</dbReference>
<gene>
    <name evidence="3" type="ORF">ACFQO1_01585</name>
</gene>
<dbReference type="InterPro" id="IPR029057">
    <property type="entry name" value="PRTase-like"/>
</dbReference>
<evidence type="ECO:0000259" key="2">
    <source>
        <dbReference type="Pfam" id="PF00156"/>
    </source>
</evidence>
<dbReference type="RefSeq" id="WP_380216030.1">
    <property type="nucleotide sequence ID" value="NZ_JBHTBN010000001.1"/>
</dbReference>